<accession>A0A1S3GL48</accession>
<dbReference type="Pfam" id="PF00059">
    <property type="entry name" value="Lectin_C"/>
    <property type="match status" value="1"/>
</dbReference>
<sequence>MDTVGYSKWSSGPEEVPIVLEEPGDVYVLLGRWGRWENFRQRSFFLALALLVATVLWAFILSILTSKASTERTALLSHQDVLRMNVSEQSVMLDALKEEVGTCKNCCSWTEAELHTALSELRGLHVKLLDLMGNVNELQEHVAQGLAKADRDREDIRTKLFQKLEASKCQNGSCDQCPTSWLTFQGSCYYFSEQKATWKVAQNHCASQGAHLVVIRDLEEQDFLNKHTRGQGYWLGLRAVRLQGKIQGYKWLDGVSLTFSHWNTGEPNDSRGQEDCVMMLPSGLWNDAPCSSEKDSWICKKRVNC</sequence>
<dbReference type="InterPro" id="IPR016187">
    <property type="entry name" value="CTDL_fold"/>
</dbReference>
<dbReference type="OrthoDB" id="6133475at2759"/>
<feature type="transmembrane region" description="Helical" evidence="3">
    <location>
        <begin position="44"/>
        <end position="64"/>
    </location>
</feature>
<keyword evidence="3" id="KW-0812">Transmembrane</keyword>
<keyword evidence="2" id="KW-1015">Disulfide bond</keyword>
<organism evidence="5 6">
    <name type="scientific">Dipodomys ordii</name>
    <name type="common">Ord's kangaroo rat</name>
    <dbReference type="NCBI Taxonomy" id="10020"/>
    <lineage>
        <taxon>Eukaryota</taxon>
        <taxon>Metazoa</taxon>
        <taxon>Chordata</taxon>
        <taxon>Craniata</taxon>
        <taxon>Vertebrata</taxon>
        <taxon>Euteleostomi</taxon>
        <taxon>Mammalia</taxon>
        <taxon>Eutheria</taxon>
        <taxon>Euarchontoglires</taxon>
        <taxon>Glires</taxon>
        <taxon>Rodentia</taxon>
        <taxon>Castorimorpha</taxon>
        <taxon>Heteromyidae</taxon>
        <taxon>Dipodomyinae</taxon>
        <taxon>Dipodomys</taxon>
    </lineage>
</organism>
<dbReference type="PROSITE" id="PS00615">
    <property type="entry name" value="C_TYPE_LECTIN_1"/>
    <property type="match status" value="1"/>
</dbReference>
<evidence type="ECO:0000256" key="1">
    <source>
        <dbReference type="ARBA" id="ARBA00022734"/>
    </source>
</evidence>
<evidence type="ECO:0000313" key="6">
    <source>
        <dbReference type="RefSeq" id="XP_012888964.1"/>
    </source>
</evidence>
<gene>
    <name evidence="6" type="primary">Clec4g</name>
</gene>
<keyword evidence="5" id="KW-1185">Reference proteome</keyword>
<dbReference type="Proteomes" id="UP000081671">
    <property type="component" value="Unplaced"/>
</dbReference>
<evidence type="ECO:0000256" key="3">
    <source>
        <dbReference type="SAM" id="Phobius"/>
    </source>
</evidence>
<proteinExistence type="predicted"/>
<dbReference type="CDD" id="cd03590">
    <property type="entry name" value="CLECT_DC-SIGN_like"/>
    <property type="match status" value="1"/>
</dbReference>
<evidence type="ECO:0000313" key="5">
    <source>
        <dbReference type="Proteomes" id="UP000081671"/>
    </source>
</evidence>
<dbReference type="InterPro" id="IPR018378">
    <property type="entry name" value="C-type_lectin_CS"/>
</dbReference>
<evidence type="ECO:0000259" key="4">
    <source>
        <dbReference type="PROSITE" id="PS50041"/>
    </source>
</evidence>
<evidence type="ECO:0000256" key="2">
    <source>
        <dbReference type="ARBA" id="ARBA00023157"/>
    </source>
</evidence>
<dbReference type="PANTHER" id="PTHR22803">
    <property type="entry name" value="MANNOSE, PHOSPHOLIPASE, LECTIN RECEPTOR RELATED"/>
    <property type="match status" value="1"/>
</dbReference>
<name>A0A1S3GL48_DIPOR</name>
<protein>
    <submittedName>
        <fullName evidence="6">C-type lectin domain family 4 member G</fullName>
    </submittedName>
</protein>
<dbReference type="RefSeq" id="XP_012888964.1">
    <property type="nucleotide sequence ID" value="XM_013033510.1"/>
</dbReference>
<dbReference type="AlphaFoldDB" id="A0A1S3GL48"/>
<reference evidence="6" key="1">
    <citation type="submission" date="2025-08" db="UniProtKB">
        <authorList>
            <consortium name="RefSeq"/>
        </authorList>
    </citation>
    <scope>IDENTIFICATION</scope>
    <source>
        <tissue evidence="6">Kidney</tissue>
    </source>
</reference>
<dbReference type="STRING" id="10020.ENSDORP00000024398"/>
<dbReference type="FunCoup" id="A0A1S3GL48">
    <property type="interactions" value="244"/>
</dbReference>
<dbReference type="Gene3D" id="3.10.100.10">
    <property type="entry name" value="Mannose-Binding Protein A, subunit A"/>
    <property type="match status" value="1"/>
</dbReference>
<keyword evidence="3" id="KW-0472">Membrane</keyword>
<dbReference type="SUPFAM" id="SSF56436">
    <property type="entry name" value="C-type lectin-like"/>
    <property type="match status" value="1"/>
</dbReference>
<dbReference type="InParanoid" id="A0A1S3GL48"/>
<dbReference type="InterPro" id="IPR033989">
    <property type="entry name" value="CD209-like_CTLD"/>
</dbReference>
<dbReference type="KEGG" id="dord:105998720"/>
<dbReference type="InterPro" id="IPR016186">
    <property type="entry name" value="C-type_lectin-like/link_sf"/>
</dbReference>
<keyword evidence="1" id="KW-0430">Lectin</keyword>
<dbReference type="PROSITE" id="PS50041">
    <property type="entry name" value="C_TYPE_LECTIN_2"/>
    <property type="match status" value="1"/>
</dbReference>
<dbReference type="CTD" id="339390"/>
<dbReference type="InterPro" id="IPR050111">
    <property type="entry name" value="C-type_lectin/snaclec_domain"/>
</dbReference>
<dbReference type="GO" id="GO:0030246">
    <property type="term" value="F:carbohydrate binding"/>
    <property type="evidence" value="ECO:0007669"/>
    <property type="project" value="UniProtKB-KW"/>
</dbReference>
<keyword evidence="3" id="KW-1133">Transmembrane helix</keyword>
<dbReference type="GeneID" id="105998720"/>
<dbReference type="InterPro" id="IPR001304">
    <property type="entry name" value="C-type_lectin-like"/>
</dbReference>
<dbReference type="SMART" id="SM00034">
    <property type="entry name" value="CLECT"/>
    <property type="match status" value="1"/>
</dbReference>
<feature type="domain" description="C-type lectin" evidence="4">
    <location>
        <begin position="184"/>
        <end position="294"/>
    </location>
</feature>